<dbReference type="PANTHER" id="PTHR31873:SF6">
    <property type="entry name" value="ASPARTATE DEHYDROGENASE DOMAIN-CONTAINING PROTEIN"/>
    <property type="match status" value="1"/>
</dbReference>
<dbReference type="AlphaFoldDB" id="A0A1W2CAI0"/>
<dbReference type="Pfam" id="PF03447">
    <property type="entry name" value="NAD_binding_3"/>
    <property type="match status" value="1"/>
</dbReference>
<comment type="catalytic activity">
    <reaction evidence="6">
        <text>L-aspartate + NAD(+) + H2O = oxaloacetate + NH4(+) + NADH + H(+)</text>
        <dbReference type="Rhea" id="RHEA:11788"/>
        <dbReference type="ChEBI" id="CHEBI:15377"/>
        <dbReference type="ChEBI" id="CHEBI:15378"/>
        <dbReference type="ChEBI" id="CHEBI:16452"/>
        <dbReference type="ChEBI" id="CHEBI:28938"/>
        <dbReference type="ChEBI" id="CHEBI:29991"/>
        <dbReference type="ChEBI" id="CHEBI:57540"/>
        <dbReference type="ChEBI" id="CHEBI:57945"/>
        <dbReference type="EC" id="1.4.1.21"/>
    </reaction>
</comment>
<comment type="similarity">
    <text evidence="1 6">Belongs to the L-aspartate dehydrogenase family.</text>
</comment>
<dbReference type="InterPro" id="IPR005106">
    <property type="entry name" value="Asp/hSer_DH_NAD-bd"/>
</dbReference>
<dbReference type="Gene3D" id="3.30.360.10">
    <property type="entry name" value="Dihydrodipicolinate Reductase, domain 2"/>
    <property type="match status" value="1"/>
</dbReference>
<comment type="miscellaneous">
    <text evidence="6">The iminoaspartate product is unstable in aqueous solution and can decompose to oxaloacetate and ammonia.</text>
</comment>
<dbReference type="Pfam" id="PF01958">
    <property type="entry name" value="Asp_DH_C"/>
    <property type="match status" value="1"/>
</dbReference>
<dbReference type="GO" id="GO:0016639">
    <property type="term" value="F:oxidoreductase activity, acting on the CH-NH2 group of donors, NAD or NADP as acceptor"/>
    <property type="evidence" value="ECO:0007669"/>
    <property type="project" value="UniProtKB-UniRule"/>
</dbReference>
<feature type="domain" description="Aspartate dehydrogenase" evidence="7">
    <location>
        <begin position="165"/>
        <end position="253"/>
    </location>
</feature>
<dbReference type="Proteomes" id="UP000192330">
    <property type="component" value="Unassembled WGS sequence"/>
</dbReference>
<dbReference type="SUPFAM" id="SSF51735">
    <property type="entry name" value="NAD(P)-binding Rossmann-fold domains"/>
    <property type="match status" value="1"/>
</dbReference>
<evidence type="ECO:0000256" key="2">
    <source>
        <dbReference type="ARBA" id="ARBA00022642"/>
    </source>
</evidence>
<evidence type="ECO:0000313" key="10">
    <source>
        <dbReference type="Proteomes" id="UP000192330"/>
    </source>
</evidence>
<dbReference type="InterPro" id="IPR036291">
    <property type="entry name" value="NAD(P)-bd_dom_sf"/>
</dbReference>
<evidence type="ECO:0000256" key="6">
    <source>
        <dbReference type="HAMAP-Rule" id="MF_01265"/>
    </source>
</evidence>
<keyword evidence="2 6" id="KW-0662">Pyridine nucleotide biosynthesis</keyword>
<dbReference type="InterPro" id="IPR011182">
    <property type="entry name" value="L-Asp_DH"/>
</dbReference>
<dbReference type="GO" id="GO:0051287">
    <property type="term" value="F:NAD binding"/>
    <property type="evidence" value="ECO:0007669"/>
    <property type="project" value="UniProtKB-UniRule"/>
</dbReference>
<evidence type="ECO:0000256" key="4">
    <source>
        <dbReference type="ARBA" id="ARBA00023002"/>
    </source>
</evidence>
<dbReference type="InterPro" id="IPR020626">
    <property type="entry name" value="Asp_DH_prok"/>
</dbReference>
<dbReference type="STRING" id="1387277.SAMN06295998_10714"/>
<evidence type="ECO:0000313" key="9">
    <source>
        <dbReference type="EMBL" id="SMC82180.1"/>
    </source>
</evidence>
<sequence length="267" mass="27759">MKIGISGMGAVGMTVAKALDRGALPGMKLAGFCARSQTRGAELNEALATPVPIYDMDAIADHCDIVLECLPPQMFADIARPVIDAGKTLVVLSASQLLGREDLISRAKATGARIVVPSGAMLAIDALKAVAVGELKSVTIKTSKPVAGLLNAPYLTKIDVDLTAIKEPYRLMAGSVTEIAKEFPANVNVAAALSLAGLGPDQTQMEVWADPALQHNLHSVSVVSDSSDFTATIQNRPSDENPATGRITAQSVIACLQQMTATVVVGT</sequence>
<evidence type="ECO:0000256" key="5">
    <source>
        <dbReference type="ARBA" id="ARBA00023027"/>
    </source>
</evidence>
<evidence type="ECO:0000259" key="7">
    <source>
        <dbReference type="Pfam" id="PF01958"/>
    </source>
</evidence>
<keyword evidence="10" id="KW-1185">Reference proteome</keyword>
<dbReference type="OrthoDB" id="8456681at2"/>
<feature type="binding site" evidence="6">
    <location>
        <position position="188"/>
    </location>
    <ligand>
        <name>NAD(+)</name>
        <dbReference type="ChEBI" id="CHEBI:57540"/>
    </ligand>
</feature>
<dbReference type="EMBL" id="FWYD01000007">
    <property type="protein sequence ID" value="SMC82180.1"/>
    <property type="molecule type" value="Genomic_DNA"/>
</dbReference>
<dbReference type="RefSeq" id="WP_084353062.1">
    <property type="nucleotide sequence ID" value="NZ_FWYD01000007.1"/>
</dbReference>
<dbReference type="Gene3D" id="3.40.50.720">
    <property type="entry name" value="NAD(P)-binding Rossmann-like Domain"/>
    <property type="match status" value="1"/>
</dbReference>
<comment type="pathway">
    <text evidence="6">Cofactor biosynthesis; NAD(+) biosynthesis; iminoaspartate from L-aspartate (dehydrogenase route): step 1/1.</text>
</comment>
<dbReference type="NCBIfam" id="NF009825">
    <property type="entry name" value="PRK13302.1"/>
    <property type="match status" value="1"/>
</dbReference>
<proteinExistence type="inferred from homology"/>
<keyword evidence="4 6" id="KW-0560">Oxidoreductase</keyword>
<feature type="domain" description="Aspartate/homoserine dehydrogenase NAD-binding" evidence="8">
    <location>
        <begin position="7"/>
        <end position="117"/>
    </location>
</feature>
<dbReference type="GO" id="GO:0033735">
    <property type="term" value="F:aspartate dehydrogenase [NAD(P)+] activity"/>
    <property type="evidence" value="ECO:0007669"/>
    <property type="project" value="UniProtKB-EC"/>
</dbReference>
<dbReference type="HAMAP" id="MF_01265">
    <property type="entry name" value="NadX"/>
    <property type="match status" value="1"/>
</dbReference>
<evidence type="ECO:0000256" key="3">
    <source>
        <dbReference type="ARBA" id="ARBA00022857"/>
    </source>
</evidence>
<keyword evidence="5 6" id="KW-0520">NAD</keyword>
<dbReference type="SUPFAM" id="SSF55347">
    <property type="entry name" value="Glyceraldehyde-3-phosphate dehydrogenase-like, C-terminal domain"/>
    <property type="match status" value="1"/>
</dbReference>
<feature type="active site" evidence="6">
    <location>
        <position position="218"/>
    </location>
</feature>
<dbReference type="InterPro" id="IPR002811">
    <property type="entry name" value="Asp_DH"/>
</dbReference>
<comment type="function">
    <text evidence="6">Specifically catalyzes the NAD or NADP-dependent dehydrogenation of L-aspartate to iminoaspartate.</text>
</comment>
<comment type="catalytic activity">
    <reaction evidence="6">
        <text>L-aspartate + NADP(+) + H2O = oxaloacetate + NH4(+) + NADPH + H(+)</text>
        <dbReference type="Rhea" id="RHEA:11784"/>
        <dbReference type="ChEBI" id="CHEBI:15377"/>
        <dbReference type="ChEBI" id="CHEBI:15378"/>
        <dbReference type="ChEBI" id="CHEBI:16452"/>
        <dbReference type="ChEBI" id="CHEBI:28938"/>
        <dbReference type="ChEBI" id="CHEBI:29991"/>
        <dbReference type="ChEBI" id="CHEBI:57783"/>
        <dbReference type="ChEBI" id="CHEBI:58349"/>
        <dbReference type="EC" id="1.4.1.21"/>
    </reaction>
</comment>
<dbReference type="PIRSF" id="PIRSF005227">
    <property type="entry name" value="Asp_dh_NAD_syn"/>
    <property type="match status" value="1"/>
</dbReference>
<organism evidence="9 10">
    <name type="scientific">Primorskyibacter flagellatus</name>
    <dbReference type="NCBI Taxonomy" id="1387277"/>
    <lineage>
        <taxon>Bacteria</taxon>
        <taxon>Pseudomonadati</taxon>
        <taxon>Pseudomonadota</taxon>
        <taxon>Alphaproteobacteria</taxon>
        <taxon>Rhodobacterales</taxon>
        <taxon>Roseobacteraceae</taxon>
        <taxon>Primorskyibacter</taxon>
    </lineage>
</organism>
<protein>
    <recommendedName>
        <fullName evidence="6">L-aspartate dehydrogenase</fullName>
        <ecNumber evidence="6">1.4.1.21</ecNumber>
    </recommendedName>
</protein>
<accession>A0A1W2CAI0</accession>
<dbReference type="GO" id="GO:0050661">
    <property type="term" value="F:NADP binding"/>
    <property type="evidence" value="ECO:0007669"/>
    <property type="project" value="UniProtKB-UniRule"/>
</dbReference>
<reference evidence="9 10" key="1">
    <citation type="submission" date="2017-04" db="EMBL/GenBank/DDBJ databases">
        <authorList>
            <person name="Afonso C.L."/>
            <person name="Miller P.J."/>
            <person name="Scott M.A."/>
            <person name="Spackman E."/>
            <person name="Goraichik I."/>
            <person name="Dimitrov K.M."/>
            <person name="Suarez D.L."/>
            <person name="Swayne D.E."/>
        </authorList>
    </citation>
    <scope>NUCLEOTIDE SEQUENCE [LARGE SCALE GENOMIC DNA]</scope>
    <source>
        <strain evidence="9 10">CGMCC 1.12644</strain>
    </source>
</reference>
<feature type="binding site" evidence="6">
    <location>
        <position position="120"/>
    </location>
    <ligand>
        <name>NAD(+)</name>
        <dbReference type="ChEBI" id="CHEBI:57540"/>
    </ligand>
</feature>
<dbReference type="GO" id="GO:0009435">
    <property type="term" value="P:NAD+ biosynthetic process"/>
    <property type="evidence" value="ECO:0007669"/>
    <property type="project" value="UniProtKB-UniRule"/>
</dbReference>
<dbReference type="PANTHER" id="PTHR31873">
    <property type="entry name" value="L-ASPARTATE DEHYDROGENASE-RELATED"/>
    <property type="match status" value="1"/>
</dbReference>
<evidence type="ECO:0000256" key="1">
    <source>
        <dbReference type="ARBA" id="ARBA00008331"/>
    </source>
</evidence>
<evidence type="ECO:0000259" key="8">
    <source>
        <dbReference type="Pfam" id="PF03447"/>
    </source>
</evidence>
<gene>
    <name evidence="6" type="primary">nadX</name>
    <name evidence="9" type="ORF">SAMN06295998_10714</name>
</gene>
<dbReference type="UniPathway" id="UPA00253">
    <property type="reaction ID" value="UER00456"/>
</dbReference>
<name>A0A1W2CAI0_9RHOB</name>
<dbReference type="EC" id="1.4.1.21" evidence="6"/>
<keyword evidence="3 6" id="KW-0521">NADP</keyword>